<sequence length="279" mass="28839">MTEKSAAELEREAEAARARVMETAESIRGRMSPGQLLDEFTGLFSGGESSAMLANLRTQVRDNPLPVTMVGAGLAWLMFGSGIADTARGSAGYSMPSAPGRHDERERGGLGSTLSDAAASLSSAATSVGDTVSSAASSAAEGLTGSTATARSVTGDMAAKATRSAQDLLENQPLAIAAAGLAIGAAIGAMLPHTATEDEQLGAYGDKLRDTAETMLDRGLDEAKQVAAEAYETIKQEAGRQHMEADTIADQLGEIVKSTADKTEHAVRERISDPSQHQS</sequence>
<feature type="region of interest" description="Disordered" evidence="1">
    <location>
        <begin position="91"/>
        <end position="112"/>
    </location>
</feature>
<protein>
    <recommendedName>
        <fullName evidence="4">Nutrient deprivation-induced protein</fullName>
    </recommendedName>
</protein>
<evidence type="ECO:0000313" key="2">
    <source>
        <dbReference type="EMBL" id="ADV15189.1"/>
    </source>
</evidence>
<geneLocation type="plasmid" evidence="2 3">
    <name>pMESCI01</name>
</geneLocation>
<dbReference type="eggNOG" id="ENOG5032S24">
    <property type="taxonomic scope" value="Bacteria"/>
</dbReference>
<dbReference type="AlphaFoldDB" id="E8TPF4"/>
<dbReference type="EMBL" id="CP002448">
    <property type="protein sequence ID" value="ADV15189.1"/>
    <property type="molecule type" value="Genomic_DNA"/>
</dbReference>
<proteinExistence type="predicted"/>
<keyword evidence="2" id="KW-0614">Plasmid</keyword>
<dbReference type="HOGENOM" id="CLU_1109861_0_0_5"/>
<gene>
    <name evidence="2" type="ordered locus">Mesci_6193</name>
</gene>
<dbReference type="PATRIC" id="fig|765698.3.peg.139"/>
<accession>E8TPF4</accession>
<evidence type="ECO:0000313" key="3">
    <source>
        <dbReference type="Proteomes" id="UP000007471"/>
    </source>
</evidence>
<feature type="compositionally biased region" description="Basic and acidic residues" evidence="1">
    <location>
        <begin position="260"/>
        <end position="272"/>
    </location>
</feature>
<feature type="region of interest" description="Disordered" evidence="1">
    <location>
        <begin position="260"/>
        <end position="279"/>
    </location>
</feature>
<evidence type="ECO:0008006" key="4">
    <source>
        <dbReference type="Google" id="ProtNLM"/>
    </source>
</evidence>
<dbReference type="KEGG" id="mci:Mesci_6193"/>
<dbReference type="Proteomes" id="UP000007471">
    <property type="component" value="Plasmid pMESCI01"/>
</dbReference>
<reference evidence="3" key="1">
    <citation type="submission" date="2011-01" db="EMBL/GenBank/DDBJ databases">
        <title>Complete sequence of plasmid of Mesorhizobium ciceri bv. biserrulae WSM1271.</title>
        <authorList>
            <person name="Lucas S."/>
            <person name="Copeland A."/>
            <person name="Lapidus A."/>
            <person name="Cheng J.-F."/>
            <person name="Goodwin L."/>
            <person name="Pitluck S."/>
            <person name="Teshima H."/>
            <person name="Detter J.C."/>
            <person name="Han C."/>
            <person name="Tapia R."/>
            <person name="Land M."/>
            <person name="Hauser L."/>
            <person name="Kyrpides N."/>
            <person name="Ivanova N."/>
            <person name="Nandasena K."/>
            <person name="Reeve W.G."/>
            <person name="Howieson J.G."/>
            <person name="O'Hara G."/>
            <person name="Tiwari R.P."/>
            <person name="Woyke T."/>
        </authorList>
    </citation>
    <scope>NUCLEOTIDE SEQUENCE [LARGE SCALE GENOMIC DNA]</scope>
    <source>
        <strain evidence="3">HAMBI 2942 / LMG 23838 / WSM1271</strain>
        <plasmid evidence="3">Plasmid pMESCI01</plasmid>
    </source>
</reference>
<evidence type="ECO:0000256" key="1">
    <source>
        <dbReference type="SAM" id="MobiDB-lite"/>
    </source>
</evidence>
<organism evidence="2 3">
    <name type="scientific">Mesorhizobium ciceri biovar biserrulae (strain HAMBI 2942 / LMG 23838 / WSM1271)</name>
    <dbReference type="NCBI Taxonomy" id="765698"/>
    <lineage>
        <taxon>Bacteria</taxon>
        <taxon>Pseudomonadati</taxon>
        <taxon>Pseudomonadota</taxon>
        <taxon>Alphaproteobacteria</taxon>
        <taxon>Hyphomicrobiales</taxon>
        <taxon>Phyllobacteriaceae</taxon>
        <taxon>Mesorhizobium</taxon>
    </lineage>
</organism>
<name>E8TPF4_MESCW</name>
<dbReference type="OrthoDB" id="7471221at2"/>